<evidence type="ECO:0000313" key="3">
    <source>
        <dbReference type="EMBL" id="STY23041.1"/>
    </source>
</evidence>
<evidence type="ECO:0000313" key="5">
    <source>
        <dbReference type="Proteomes" id="UP000255110"/>
    </source>
</evidence>
<dbReference type="EMBL" id="UGOY01000001">
    <property type="protein sequence ID" value="STY23041.1"/>
    <property type="molecule type" value="Genomic_DNA"/>
</dbReference>
<dbReference type="RefSeq" id="WP_133129171.1">
    <property type="nucleotide sequence ID" value="NZ_CAAAIO010000001.1"/>
</dbReference>
<dbReference type="Proteomes" id="UP000054820">
    <property type="component" value="Unassembled WGS sequence"/>
</dbReference>
<organism evidence="3 5">
    <name type="scientific">Legionella steigerwaltii</name>
    <dbReference type="NCBI Taxonomy" id="460"/>
    <lineage>
        <taxon>Bacteria</taxon>
        <taxon>Pseudomonadati</taxon>
        <taxon>Pseudomonadota</taxon>
        <taxon>Gammaproteobacteria</taxon>
        <taxon>Legionellales</taxon>
        <taxon>Legionellaceae</taxon>
        <taxon>Legionella</taxon>
    </lineage>
</organism>
<dbReference type="AlphaFoldDB" id="A0A378LG27"/>
<reference evidence="3 5" key="2">
    <citation type="submission" date="2018-06" db="EMBL/GenBank/DDBJ databases">
        <authorList>
            <consortium name="Pathogen Informatics"/>
            <person name="Doyle S."/>
        </authorList>
    </citation>
    <scope>NUCLEOTIDE SEQUENCE [LARGE SCALE GENOMIC DNA]</scope>
    <source>
        <strain evidence="3 5">NCTC11991</strain>
    </source>
</reference>
<proteinExistence type="predicted"/>
<evidence type="ECO:0000313" key="2">
    <source>
        <dbReference type="EMBL" id="KTD77731.1"/>
    </source>
</evidence>
<name>A0A378LG27_9GAMM</name>
<dbReference type="EMBL" id="LNYZ01000013">
    <property type="protein sequence ID" value="KTD77731.1"/>
    <property type="molecule type" value="Genomic_DNA"/>
</dbReference>
<dbReference type="Proteomes" id="UP000255110">
    <property type="component" value="Unassembled WGS sequence"/>
</dbReference>
<keyword evidence="4" id="KW-1185">Reference proteome</keyword>
<feature type="signal peptide" evidence="1">
    <location>
        <begin position="1"/>
        <end position="26"/>
    </location>
</feature>
<gene>
    <name evidence="2" type="ORF">Lstg_2088</name>
    <name evidence="3" type="ORF">NCTC11991_01643</name>
</gene>
<keyword evidence="1" id="KW-0732">Signal</keyword>
<feature type="chain" id="PRO_5017053743" evidence="1">
    <location>
        <begin position="27"/>
        <end position="108"/>
    </location>
</feature>
<dbReference type="OrthoDB" id="9971278at2"/>
<evidence type="ECO:0000313" key="4">
    <source>
        <dbReference type="Proteomes" id="UP000054820"/>
    </source>
</evidence>
<protein>
    <submittedName>
        <fullName evidence="3">Uncharacterized protein</fullName>
    </submittedName>
</protein>
<evidence type="ECO:0000256" key="1">
    <source>
        <dbReference type="SAM" id="SignalP"/>
    </source>
</evidence>
<accession>A0A378LG27</accession>
<reference evidence="2 4" key="1">
    <citation type="submission" date="2015-11" db="EMBL/GenBank/DDBJ databases">
        <title>Genomic analysis of 38 Legionella species identifies large and diverse effector repertoires.</title>
        <authorList>
            <person name="Burstein D."/>
            <person name="Amaro F."/>
            <person name="Zusman T."/>
            <person name="Lifshitz Z."/>
            <person name="Cohen O."/>
            <person name="Gilbert J.A."/>
            <person name="Pupko T."/>
            <person name="Shuman H.A."/>
            <person name="Segal G."/>
        </authorList>
    </citation>
    <scope>NUCLEOTIDE SEQUENCE [LARGE SCALE GENOMIC DNA]</scope>
    <source>
        <strain evidence="2 4">SC-18-C9</strain>
    </source>
</reference>
<sequence length="108" mass="11383">MKSILQFILSFCAFTFILLVPVSTYADKCDVDCKGDSNSIECPGACGCYCSEGNTGKAICQCSEENVKSCDIQCKNGSKSITCQGGGCGCYCEGDTPICECTKGGHKK</sequence>
<dbReference type="STRING" id="460.Lstg_2088"/>